<dbReference type="OrthoDB" id="3695168at2759"/>
<evidence type="ECO:0000313" key="2">
    <source>
        <dbReference type="Proteomes" id="UP000813461"/>
    </source>
</evidence>
<sequence>MRIWHPGRTLLVLPRIRMNIIKKLKYHRKHSAKKETSISSISISDLTGISALPTEIWSLILTNIVTSHLGDPRLQCNEIQTILQYRLVCQIFSKETLHALHTHIHIPHLPSLALIRTLNPHNRITPSPSPSSSENTLIYSLLANSIRNTYTAYTALSPFRQKRVARRVPAIVHRVRNCIVLAQRLDHISPPISTSLPNVTFLTHLCTLASTSVYVHEYIFLPWKFYPGFTTCGQGDAYLEAALLVACGYEIRQVVGAKVELMREGKADKYRVCNVEYHGWTGARNRWWVEGPYGMRRRMAYRRCQEGTGTWEGEWGRNGRIPTCGNET</sequence>
<dbReference type="Proteomes" id="UP000813461">
    <property type="component" value="Unassembled WGS sequence"/>
</dbReference>
<organism evidence="1 2">
    <name type="scientific">Paraphoma chrysanthemicola</name>
    <dbReference type="NCBI Taxonomy" id="798071"/>
    <lineage>
        <taxon>Eukaryota</taxon>
        <taxon>Fungi</taxon>
        <taxon>Dikarya</taxon>
        <taxon>Ascomycota</taxon>
        <taxon>Pezizomycotina</taxon>
        <taxon>Dothideomycetes</taxon>
        <taxon>Pleosporomycetidae</taxon>
        <taxon>Pleosporales</taxon>
        <taxon>Pleosporineae</taxon>
        <taxon>Phaeosphaeriaceae</taxon>
        <taxon>Paraphoma</taxon>
    </lineage>
</organism>
<reference evidence="1" key="1">
    <citation type="journal article" date="2021" name="Nat. Commun.">
        <title>Genetic determinants of endophytism in the Arabidopsis root mycobiome.</title>
        <authorList>
            <person name="Mesny F."/>
            <person name="Miyauchi S."/>
            <person name="Thiergart T."/>
            <person name="Pickel B."/>
            <person name="Atanasova L."/>
            <person name="Karlsson M."/>
            <person name="Huettel B."/>
            <person name="Barry K.W."/>
            <person name="Haridas S."/>
            <person name="Chen C."/>
            <person name="Bauer D."/>
            <person name="Andreopoulos W."/>
            <person name="Pangilinan J."/>
            <person name="LaButti K."/>
            <person name="Riley R."/>
            <person name="Lipzen A."/>
            <person name="Clum A."/>
            <person name="Drula E."/>
            <person name="Henrissat B."/>
            <person name="Kohler A."/>
            <person name="Grigoriev I.V."/>
            <person name="Martin F.M."/>
            <person name="Hacquard S."/>
        </authorList>
    </citation>
    <scope>NUCLEOTIDE SEQUENCE</scope>
    <source>
        <strain evidence="1">MPI-SDFR-AT-0120</strain>
    </source>
</reference>
<dbReference type="EMBL" id="JAGMVJ010000005">
    <property type="protein sequence ID" value="KAH7090488.1"/>
    <property type="molecule type" value="Genomic_DNA"/>
</dbReference>
<protein>
    <submittedName>
        <fullName evidence="1">Uncharacterized protein</fullName>
    </submittedName>
</protein>
<keyword evidence="2" id="KW-1185">Reference proteome</keyword>
<proteinExistence type="predicted"/>
<dbReference type="AlphaFoldDB" id="A0A8K0RDT1"/>
<name>A0A8K0RDT1_9PLEO</name>
<comment type="caution">
    <text evidence="1">The sequence shown here is derived from an EMBL/GenBank/DDBJ whole genome shotgun (WGS) entry which is preliminary data.</text>
</comment>
<evidence type="ECO:0000313" key="1">
    <source>
        <dbReference type="EMBL" id="KAH7090488.1"/>
    </source>
</evidence>
<accession>A0A8K0RDT1</accession>
<gene>
    <name evidence="1" type="ORF">FB567DRAFT_519979</name>
</gene>